<dbReference type="InterPro" id="IPR017867">
    <property type="entry name" value="Tyr_phospatase_low_mol_wt"/>
</dbReference>
<organism evidence="7 8">
    <name type="scientific">Pseudoalteromonas holothuriae</name>
    <dbReference type="NCBI Taxonomy" id="2963714"/>
    <lineage>
        <taxon>Bacteria</taxon>
        <taxon>Pseudomonadati</taxon>
        <taxon>Pseudomonadota</taxon>
        <taxon>Gammaproteobacteria</taxon>
        <taxon>Alteromonadales</taxon>
        <taxon>Pseudoalteromonadaceae</taxon>
        <taxon>Pseudoalteromonas</taxon>
    </lineage>
</organism>
<feature type="active site" description="Proton donor" evidence="5">
    <location>
        <position position="131"/>
    </location>
</feature>
<dbReference type="CDD" id="cd16343">
    <property type="entry name" value="LMWPTP"/>
    <property type="match status" value="1"/>
</dbReference>
<evidence type="ECO:0000313" key="8">
    <source>
        <dbReference type="Proteomes" id="UP001152467"/>
    </source>
</evidence>
<evidence type="ECO:0000256" key="5">
    <source>
        <dbReference type="PIRSR" id="PIRSR617867-1"/>
    </source>
</evidence>
<proteinExistence type="inferred from homology"/>
<evidence type="ECO:0000313" key="7">
    <source>
        <dbReference type="EMBL" id="CAH9052733.1"/>
    </source>
</evidence>
<evidence type="ECO:0000256" key="4">
    <source>
        <dbReference type="ARBA" id="ARBA00022912"/>
    </source>
</evidence>
<feature type="domain" description="Phosphotyrosine protein phosphatase I" evidence="6">
    <location>
        <begin position="11"/>
        <end position="157"/>
    </location>
</feature>
<dbReference type="InterPro" id="IPR023485">
    <property type="entry name" value="Ptyr_pPase"/>
</dbReference>
<dbReference type="InterPro" id="IPR050438">
    <property type="entry name" value="LMW_PTPase"/>
</dbReference>
<dbReference type="Proteomes" id="UP001152467">
    <property type="component" value="Unassembled WGS sequence"/>
</dbReference>
<evidence type="ECO:0000256" key="2">
    <source>
        <dbReference type="ARBA" id="ARBA00013064"/>
    </source>
</evidence>
<dbReference type="EC" id="3.1.3.48" evidence="2"/>
<evidence type="ECO:0000256" key="1">
    <source>
        <dbReference type="ARBA" id="ARBA00011063"/>
    </source>
</evidence>
<feature type="active site" evidence="5">
    <location>
        <position position="23"/>
    </location>
</feature>
<dbReference type="Pfam" id="PF01451">
    <property type="entry name" value="LMWPc"/>
    <property type="match status" value="1"/>
</dbReference>
<dbReference type="PANTHER" id="PTHR11717">
    <property type="entry name" value="LOW MOLECULAR WEIGHT PROTEIN TYROSINE PHOSPHATASE"/>
    <property type="match status" value="1"/>
</dbReference>
<keyword evidence="3 7" id="KW-0378">Hydrolase</keyword>
<sequence length="163" mass="18118">MTNTLLNNDIKKILIVCMGNICRSPTAEAVLKKKLLDARVDIEVDSAGTIAYHQGTPPDKRSMAAGIKRGYNFNAMQARQVKPLDFEYFDLILAADKANLADLMALCPEQYQHKIQLFLAFGSSEYTEIPDPYYGEGDGFELVLDLIEEASQGLVISLDKKAR</sequence>
<keyword evidence="8" id="KW-1185">Reference proteome</keyword>
<dbReference type="GO" id="GO:0004725">
    <property type="term" value="F:protein tyrosine phosphatase activity"/>
    <property type="evidence" value="ECO:0007669"/>
    <property type="project" value="UniProtKB-EC"/>
</dbReference>
<evidence type="ECO:0000256" key="3">
    <source>
        <dbReference type="ARBA" id="ARBA00022801"/>
    </source>
</evidence>
<name>A0A9W4QTW8_9GAMM</name>
<keyword evidence="4" id="KW-0904">Protein phosphatase</keyword>
<dbReference type="EMBL" id="CAMAPC010000003">
    <property type="protein sequence ID" value="CAH9052733.1"/>
    <property type="molecule type" value="Genomic_DNA"/>
</dbReference>
<comment type="similarity">
    <text evidence="1">Belongs to the low molecular weight phosphotyrosine protein phosphatase family.</text>
</comment>
<evidence type="ECO:0000259" key="6">
    <source>
        <dbReference type="SMART" id="SM00226"/>
    </source>
</evidence>
<gene>
    <name evidence="7" type="ORF">PSECIP111854_01031</name>
</gene>
<dbReference type="AlphaFoldDB" id="A0A9W4QTW8"/>
<protein>
    <recommendedName>
        <fullName evidence="2">protein-tyrosine-phosphatase</fullName>
        <ecNumber evidence="2">3.1.3.48</ecNumber>
    </recommendedName>
</protein>
<comment type="caution">
    <text evidence="7">The sequence shown here is derived from an EMBL/GenBank/DDBJ whole genome shotgun (WGS) entry which is preliminary data.</text>
</comment>
<feature type="active site" description="Nucleophile" evidence="5">
    <location>
        <position position="17"/>
    </location>
</feature>
<dbReference type="RefSeq" id="WP_261625915.1">
    <property type="nucleotide sequence ID" value="NZ_CAMAPC010000003.1"/>
</dbReference>
<dbReference type="InterPro" id="IPR036196">
    <property type="entry name" value="Ptyr_pPase_sf"/>
</dbReference>
<dbReference type="Gene3D" id="3.40.50.2300">
    <property type="match status" value="1"/>
</dbReference>
<reference evidence="7" key="1">
    <citation type="submission" date="2022-07" db="EMBL/GenBank/DDBJ databases">
        <authorList>
            <person name="Criscuolo A."/>
        </authorList>
    </citation>
    <scope>NUCLEOTIDE SEQUENCE</scope>
    <source>
        <strain evidence="7">CIP111854</strain>
    </source>
</reference>
<accession>A0A9W4QTW8</accession>
<dbReference type="PRINTS" id="PR00719">
    <property type="entry name" value="LMWPTPASE"/>
</dbReference>
<dbReference type="SMART" id="SM00226">
    <property type="entry name" value="LMWPc"/>
    <property type="match status" value="1"/>
</dbReference>
<dbReference type="SUPFAM" id="SSF52788">
    <property type="entry name" value="Phosphotyrosine protein phosphatases I"/>
    <property type="match status" value="1"/>
</dbReference>
<dbReference type="PANTHER" id="PTHR11717:SF7">
    <property type="entry name" value="LOW MOLECULAR WEIGHT PHOSPHOTYROSINE PROTEIN PHOSPHATASE"/>
    <property type="match status" value="1"/>
</dbReference>